<accession>A0ABT7JWY3</accession>
<dbReference type="EMBL" id="JARFYM010000008">
    <property type="protein sequence ID" value="MDL2399713.1"/>
    <property type="molecule type" value="Genomic_DNA"/>
</dbReference>
<dbReference type="InterPro" id="IPR000212">
    <property type="entry name" value="DNA_helicase_UvrD/REP"/>
</dbReference>
<evidence type="ECO:0000313" key="3">
    <source>
        <dbReference type="Proteomes" id="UP001172645"/>
    </source>
</evidence>
<sequence length="677" mass="78358">MASSFFFLQVEKNDTNKELIEQIEKWSDEEKTQAYVIDRPLGDSKYSYEHNDFIVLLSPKCRITFIDFSGDGDSFDSLVDDFVEDLGSISDKYRYKESIGRPRSWKKDLIHAVYDGYSVELGELQSEIAIDDPAKQRIVELLVSLLTGSINDIERVRADPPENLLDKVKRKILLFDGDQTRFVYQKLRKSPIRIQGLSGTGKTELLLHKLKELFIQSPDSKIVMTCHNRILADNLKRRIPDFFNFMKVEQQIKWNERLWCVHAWGSSNDRDSGTYRYICDFYGIPFQRYSYTSPFERVCATALAAIKQNKERKYAFDYILIDESQDFPDSFFQLCEYVAKEAVFVAGDIFQSIFDETITASISPDFLLSKCYRTDPKTLMFAHSVGMGLFEPQKLRWLEDDEWVKCGYSVEKTAGDSFYRLKREPLRRFEDIEKENIDCVEIISSSGEFISSAANAIVDTVRRISHENPTLTADDVGIILLDNNNRTYALADMLEQMVPRATGWTVNKAHETKQKINGQLFVSNRNNVKGLEFPFVICVTEQIGRSYAYRNALYMTITRSFIKSFLIISDALNATVLANLRQGLRGINELGYIEVQPPTEAEKERIRTTIKHSNANESFYDFVQKVFDDLNVLPLFRSRLLEVVKKTVGEDFDRDNVYRVAEFNYKMMLERGDLEDF</sequence>
<dbReference type="RefSeq" id="WP_285868732.1">
    <property type="nucleotide sequence ID" value="NZ_JARFYM010000008.1"/>
</dbReference>
<dbReference type="Pfam" id="PF13245">
    <property type="entry name" value="AAA_19"/>
    <property type="match status" value="1"/>
</dbReference>
<gene>
    <name evidence="2" type="ORF">PY649_12465</name>
</gene>
<organism evidence="2 3">
    <name type="scientific">Rhizobium mayense</name>
    <dbReference type="NCBI Taxonomy" id="1312184"/>
    <lineage>
        <taxon>Bacteria</taxon>
        <taxon>Pseudomonadati</taxon>
        <taxon>Pseudomonadota</taxon>
        <taxon>Alphaproteobacteria</taxon>
        <taxon>Hyphomicrobiales</taxon>
        <taxon>Rhizobiaceae</taxon>
        <taxon>Rhizobium/Agrobacterium group</taxon>
        <taxon>Rhizobium</taxon>
    </lineage>
</organism>
<evidence type="ECO:0000259" key="1">
    <source>
        <dbReference type="Pfam" id="PF13538"/>
    </source>
</evidence>
<dbReference type="PANTHER" id="PTHR11070:SF50">
    <property type="entry name" value="SUPERFAMILY I DNA AND RNA HELICASE"/>
    <property type="match status" value="1"/>
</dbReference>
<name>A0ABT7JWY3_9HYPH</name>
<dbReference type="PANTHER" id="PTHR11070">
    <property type="entry name" value="UVRD / RECB / PCRA DNA HELICASE FAMILY MEMBER"/>
    <property type="match status" value="1"/>
</dbReference>
<dbReference type="InterPro" id="IPR027785">
    <property type="entry name" value="UvrD-like_helicase_C"/>
</dbReference>
<evidence type="ECO:0000313" key="2">
    <source>
        <dbReference type="EMBL" id="MDL2399713.1"/>
    </source>
</evidence>
<proteinExistence type="predicted"/>
<dbReference type="Gene3D" id="3.40.50.300">
    <property type="entry name" value="P-loop containing nucleotide triphosphate hydrolases"/>
    <property type="match status" value="2"/>
</dbReference>
<comment type="caution">
    <text evidence="2">The sequence shown here is derived from an EMBL/GenBank/DDBJ whole genome shotgun (WGS) entry which is preliminary data.</text>
</comment>
<dbReference type="SUPFAM" id="SSF52540">
    <property type="entry name" value="P-loop containing nucleoside triphosphate hydrolases"/>
    <property type="match status" value="1"/>
</dbReference>
<keyword evidence="3" id="KW-1185">Reference proteome</keyword>
<dbReference type="InterPro" id="IPR027417">
    <property type="entry name" value="P-loop_NTPase"/>
</dbReference>
<dbReference type="Pfam" id="PF13538">
    <property type="entry name" value="UvrD_C_2"/>
    <property type="match status" value="1"/>
</dbReference>
<protein>
    <submittedName>
        <fullName evidence="2">AAA family ATPase</fullName>
    </submittedName>
</protein>
<feature type="domain" description="UvrD-like helicase C-terminal" evidence="1">
    <location>
        <begin position="521"/>
        <end position="567"/>
    </location>
</feature>
<reference evidence="2" key="1">
    <citation type="submission" date="2023-06" db="EMBL/GenBank/DDBJ databases">
        <title>Phylogenetic Diversity of Rhizobium strains.</title>
        <authorList>
            <person name="Moura F.T."/>
            <person name="Helene L.C.F."/>
            <person name="Hungria M."/>
        </authorList>
    </citation>
    <scope>NUCLEOTIDE SEQUENCE</scope>
    <source>
        <strain evidence="2">CCGE526</strain>
    </source>
</reference>
<dbReference type="Proteomes" id="UP001172645">
    <property type="component" value="Unassembled WGS sequence"/>
</dbReference>